<dbReference type="HOGENOM" id="CLU_1675832_0_0_5"/>
<gene>
    <name evidence="1" type="ordered locus">Mpop_5427</name>
</gene>
<geneLocation type="plasmid" evidence="1 2">
    <name>pMPOP01</name>
</geneLocation>
<evidence type="ECO:0000313" key="2">
    <source>
        <dbReference type="Proteomes" id="UP000007136"/>
    </source>
</evidence>
<name>B1ZM45_METPB</name>
<evidence type="ECO:0000313" key="1">
    <source>
        <dbReference type="EMBL" id="ACB83518.1"/>
    </source>
</evidence>
<keyword evidence="1" id="KW-0614">Plasmid</keyword>
<reference evidence="1" key="1">
    <citation type="submission" date="2008-04" db="EMBL/GenBank/DDBJ databases">
        <title>Complete sequence of plamid1 of Methylobacterium populi BJ001.</title>
        <authorList>
            <consortium name="US DOE Joint Genome Institute"/>
            <person name="Copeland A."/>
            <person name="Lucas S."/>
            <person name="Lapidus A."/>
            <person name="Glavina del Rio T."/>
            <person name="Dalin E."/>
            <person name="Tice H."/>
            <person name="Bruce D."/>
            <person name="Goodwin L."/>
            <person name="Pitluck S."/>
            <person name="Chertkov O."/>
            <person name="Brettin T."/>
            <person name="Detter J.C."/>
            <person name="Han C."/>
            <person name="Kuske C.R."/>
            <person name="Schmutz J."/>
            <person name="Larimer F."/>
            <person name="Land M."/>
            <person name="Hauser L."/>
            <person name="Kyrpides N."/>
            <person name="Mikhailova N."/>
            <person name="Marx C."/>
            <person name="Richardson P."/>
        </authorList>
    </citation>
    <scope>NUCLEOTIDE SEQUENCE [LARGE SCALE GENOMIC DNA]</scope>
    <source>
        <strain evidence="1">BJ001</strain>
        <plasmid evidence="1">pMPOP01</plasmid>
    </source>
</reference>
<dbReference type="EMBL" id="CP001030">
    <property type="protein sequence ID" value="ACB83518.1"/>
    <property type="molecule type" value="Genomic_DNA"/>
</dbReference>
<dbReference type="AlphaFoldDB" id="B1ZM45"/>
<dbReference type="KEGG" id="mpo:Mpop_5427"/>
<proteinExistence type="predicted"/>
<organism evidence="1 2">
    <name type="scientific">Methylorubrum populi (strain ATCC BAA-705 / NCIMB 13946 / BJ001)</name>
    <name type="common">Methylobacterium populi</name>
    <dbReference type="NCBI Taxonomy" id="441620"/>
    <lineage>
        <taxon>Bacteria</taxon>
        <taxon>Pseudomonadati</taxon>
        <taxon>Pseudomonadota</taxon>
        <taxon>Alphaproteobacteria</taxon>
        <taxon>Hyphomicrobiales</taxon>
        <taxon>Methylobacteriaceae</taxon>
        <taxon>Methylorubrum</taxon>
    </lineage>
</organism>
<accession>B1ZM45</accession>
<dbReference type="RefSeq" id="WP_012457139.1">
    <property type="nucleotide sequence ID" value="NC_010727.1"/>
</dbReference>
<dbReference type="OrthoDB" id="10018171at2"/>
<sequence length="157" mass="16993">MTVRAASLRQVMCRRFGFGKARGIGTACIPLILTSQAVLAAGADFTRMRAFDAQYAYLDVPAGAPAQDWIEIQARRRGNGWIIEAVGSNPRLAASVRTCRKVFSGRTVGPGRIRATDPSGEFGTFELRREGAYARLVPLSAGDCAREGLYLIPTVQD</sequence>
<protein>
    <submittedName>
        <fullName evidence="1">Uncharacterized protein</fullName>
    </submittedName>
</protein>
<dbReference type="Proteomes" id="UP000007136">
    <property type="component" value="Plasmid pMPOP01"/>
</dbReference>